<accession>A0ABS8KVG5</accession>
<dbReference type="Proteomes" id="UP001198862">
    <property type="component" value="Unassembled WGS sequence"/>
</dbReference>
<proteinExistence type="predicted"/>
<evidence type="ECO:0000256" key="1">
    <source>
        <dbReference type="ARBA" id="ARBA00023172"/>
    </source>
</evidence>
<evidence type="ECO:0008006" key="4">
    <source>
        <dbReference type="Google" id="ProtNLM"/>
    </source>
</evidence>
<protein>
    <recommendedName>
        <fullName evidence="4">Tyr recombinase domain-containing protein</fullName>
    </recommendedName>
</protein>
<evidence type="ECO:0000313" key="2">
    <source>
        <dbReference type="EMBL" id="MCC8430076.1"/>
    </source>
</evidence>
<dbReference type="SUPFAM" id="SSF56349">
    <property type="entry name" value="DNA breaking-rejoining enzymes"/>
    <property type="match status" value="1"/>
</dbReference>
<dbReference type="Gene3D" id="1.10.443.10">
    <property type="entry name" value="Intergrase catalytic core"/>
    <property type="match status" value="1"/>
</dbReference>
<keyword evidence="1" id="KW-0233">DNA recombination</keyword>
<dbReference type="EMBL" id="JAJISD010000005">
    <property type="protein sequence ID" value="MCC8430076.1"/>
    <property type="molecule type" value="Genomic_DNA"/>
</dbReference>
<comment type="caution">
    <text evidence="2">The sequence shown here is derived from an EMBL/GenBank/DDBJ whole genome shotgun (WGS) entry which is preliminary data.</text>
</comment>
<sequence length="68" mass="7551">MKPPARVIGFTIPRHSFATSMVRRGASLAQIGNLPRHRSRASTMIYAKMDVEDLRAVGQEWPTDGDTP</sequence>
<reference evidence="2 3" key="1">
    <citation type="submission" date="2021-11" db="EMBL/GenBank/DDBJ databases">
        <authorList>
            <person name="Lee D.-H."/>
            <person name="Kim S.-B."/>
        </authorList>
    </citation>
    <scope>NUCLEOTIDE SEQUENCE [LARGE SCALE GENOMIC DNA]</scope>
    <source>
        <strain evidence="2 3">KCTC 52223</strain>
    </source>
</reference>
<organism evidence="2 3">
    <name type="scientific">Reyranella aquatilis</name>
    <dbReference type="NCBI Taxonomy" id="2035356"/>
    <lineage>
        <taxon>Bacteria</taxon>
        <taxon>Pseudomonadati</taxon>
        <taxon>Pseudomonadota</taxon>
        <taxon>Alphaproteobacteria</taxon>
        <taxon>Hyphomicrobiales</taxon>
        <taxon>Reyranellaceae</taxon>
        <taxon>Reyranella</taxon>
    </lineage>
</organism>
<dbReference type="InterPro" id="IPR013762">
    <property type="entry name" value="Integrase-like_cat_sf"/>
</dbReference>
<gene>
    <name evidence="2" type="ORF">LJ725_13940</name>
</gene>
<keyword evidence="3" id="KW-1185">Reference proteome</keyword>
<evidence type="ECO:0000313" key="3">
    <source>
        <dbReference type="Proteomes" id="UP001198862"/>
    </source>
</evidence>
<dbReference type="InterPro" id="IPR011010">
    <property type="entry name" value="DNA_brk_join_enz"/>
</dbReference>
<name>A0ABS8KVG5_9HYPH</name>
<dbReference type="RefSeq" id="WP_230551265.1">
    <property type="nucleotide sequence ID" value="NZ_JAJISD010000005.1"/>
</dbReference>